<sequence length="189" mass="21135">MEYLGPAAATAGATIKLIEFSYKLRNTSHEATDYLNLAELVQRDVNEAIRLRNAHAHTLDVHSLDRIDTVIHSTKTALASVAALVEAVRLELKERGKVGMGNKLAWVFRDSREVQTKHVYLSGCHQSLLSILAELKLVAERERGREAMPAYNEHYGREEGERMVAALVSKHSVRRPKGQGRPRGMQDPT</sequence>
<feature type="non-terminal residue" evidence="2">
    <location>
        <position position="189"/>
    </location>
</feature>
<gene>
    <name evidence="2" type="ORF">GP486_008779</name>
</gene>
<comment type="caution">
    <text evidence="2">The sequence shown here is derived from an EMBL/GenBank/DDBJ whole genome shotgun (WGS) entry which is preliminary data.</text>
</comment>
<dbReference type="Proteomes" id="UP000750711">
    <property type="component" value="Unassembled WGS sequence"/>
</dbReference>
<evidence type="ECO:0000256" key="1">
    <source>
        <dbReference type="SAM" id="MobiDB-lite"/>
    </source>
</evidence>
<name>A0A9P8IA99_9PEZI</name>
<organism evidence="2 3">
    <name type="scientific">Trichoglossum hirsutum</name>
    <dbReference type="NCBI Taxonomy" id="265104"/>
    <lineage>
        <taxon>Eukaryota</taxon>
        <taxon>Fungi</taxon>
        <taxon>Dikarya</taxon>
        <taxon>Ascomycota</taxon>
        <taxon>Pezizomycotina</taxon>
        <taxon>Geoglossomycetes</taxon>
        <taxon>Geoglossales</taxon>
        <taxon>Geoglossaceae</taxon>
        <taxon>Trichoglossum</taxon>
    </lineage>
</organism>
<protein>
    <submittedName>
        <fullName evidence="2">Uncharacterized protein</fullName>
    </submittedName>
</protein>
<evidence type="ECO:0000313" key="3">
    <source>
        <dbReference type="Proteomes" id="UP000750711"/>
    </source>
</evidence>
<feature type="region of interest" description="Disordered" evidence="1">
    <location>
        <begin position="170"/>
        <end position="189"/>
    </location>
</feature>
<proteinExistence type="predicted"/>
<dbReference type="EMBL" id="JAGHQM010003981">
    <property type="protein sequence ID" value="KAH0538390.1"/>
    <property type="molecule type" value="Genomic_DNA"/>
</dbReference>
<dbReference type="AlphaFoldDB" id="A0A9P8IA99"/>
<feature type="compositionally biased region" description="Basic residues" evidence="1">
    <location>
        <begin position="171"/>
        <end position="180"/>
    </location>
</feature>
<accession>A0A9P8IA99</accession>
<evidence type="ECO:0000313" key="2">
    <source>
        <dbReference type="EMBL" id="KAH0538390.1"/>
    </source>
</evidence>
<keyword evidence="3" id="KW-1185">Reference proteome</keyword>
<reference evidence="2" key="1">
    <citation type="submission" date="2021-03" db="EMBL/GenBank/DDBJ databases">
        <title>Comparative genomics and phylogenomic investigation of the class Geoglossomycetes provide insights into ecological specialization and systematics.</title>
        <authorList>
            <person name="Melie T."/>
            <person name="Pirro S."/>
            <person name="Miller A.N."/>
            <person name="Quandt A."/>
        </authorList>
    </citation>
    <scope>NUCLEOTIDE SEQUENCE</scope>
    <source>
        <strain evidence="2">CAQ_001_2017</strain>
    </source>
</reference>